<dbReference type="AlphaFoldDB" id="A0A948WW65"/>
<gene>
    <name evidence="8" type="ORF">H9777_09990</name>
</gene>
<keyword evidence="3" id="KW-0732">Signal</keyword>
<evidence type="ECO:0000313" key="8">
    <source>
        <dbReference type="EMBL" id="MBU3838617.1"/>
    </source>
</evidence>
<keyword evidence="5" id="KW-0998">Cell outer membrane</keyword>
<comment type="similarity">
    <text evidence="2">Belongs to the SusD family.</text>
</comment>
<evidence type="ECO:0000256" key="2">
    <source>
        <dbReference type="ARBA" id="ARBA00006275"/>
    </source>
</evidence>
<protein>
    <submittedName>
        <fullName evidence="8">RagB/SusD family nutrient uptake outer membrane protein</fullName>
    </submittedName>
</protein>
<accession>A0A948WW65</accession>
<name>A0A948WW65_9BACT</name>
<evidence type="ECO:0000256" key="5">
    <source>
        <dbReference type="ARBA" id="ARBA00023237"/>
    </source>
</evidence>
<dbReference type="PROSITE" id="PS51257">
    <property type="entry name" value="PROKAR_LIPOPROTEIN"/>
    <property type="match status" value="1"/>
</dbReference>
<dbReference type="InterPro" id="IPR033985">
    <property type="entry name" value="SusD-like_N"/>
</dbReference>
<feature type="domain" description="SusD-like N-terminal" evidence="7">
    <location>
        <begin position="79"/>
        <end position="242"/>
    </location>
</feature>
<reference evidence="8" key="2">
    <citation type="submission" date="2021-04" db="EMBL/GenBank/DDBJ databases">
        <authorList>
            <person name="Gilroy R."/>
        </authorList>
    </citation>
    <scope>NUCLEOTIDE SEQUENCE</scope>
    <source>
        <strain evidence="8">G4-2901</strain>
    </source>
</reference>
<proteinExistence type="inferred from homology"/>
<evidence type="ECO:0000259" key="7">
    <source>
        <dbReference type="Pfam" id="PF14322"/>
    </source>
</evidence>
<dbReference type="SUPFAM" id="SSF48452">
    <property type="entry name" value="TPR-like"/>
    <property type="match status" value="1"/>
</dbReference>
<evidence type="ECO:0000313" key="9">
    <source>
        <dbReference type="Proteomes" id="UP000783796"/>
    </source>
</evidence>
<comment type="subcellular location">
    <subcellularLocation>
        <location evidence="1">Cell outer membrane</location>
    </subcellularLocation>
</comment>
<evidence type="ECO:0000256" key="3">
    <source>
        <dbReference type="ARBA" id="ARBA00022729"/>
    </source>
</evidence>
<dbReference type="InterPro" id="IPR012944">
    <property type="entry name" value="SusD_RagB_dom"/>
</dbReference>
<dbReference type="InterPro" id="IPR011990">
    <property type="entry name" value="TPR-like_helical_dom_sf"/>
</dbReference>
<dbReference type="GO" id="GO:0009279">
    <property type="term" value="C:cell outer membrane"/>
    <property type="evidence" value="ECO:0007669"/>
    <property type="project" value="UniProtKB-SubCell"/>
</dbReference>
<comment type="caution">
    <text evidence="8">The sequence shown here is derived from an EMBL/GenBank/DDBJ whole genome shotgun (WGS) entry which is preliminary data.</text>
</comment>
<dbReference type="Pfam" id="PF07980">
    <property type="entry name" value="SusD_RagB"/>
    <property type="match status" value="1"/>
</dbReference>
<feature type="domain" description="RagB/SusD" evidence="6">
    <location>
        <begin position="386"/>
        <end position="518"/>
    </location>
</feature>
<organism evidence="8 9">
    <name type="scientific">Candidatus Phocaeicola faecigallinarum</name>
    <dbReference type="NCBI Taxonomy" id="2838732"/>
    <lineage>
        <taxon>Bacteria</taxon>
        <taxon>Pseudomonadati</taxon>
        <taxon>Bacteroidota</taxon>
        <taxon>Bacteroidia</taxon>
        <taxon>Bacteroidales</taxon>
        <taxon>Bacteroidaceae</taxon>
        <taxon>Phocaeicola</taxon>
    </lineage>
</organism>
<keyword evidence="4" id="KW-0472">Membrane</keyword>
<dbReference type="EMBL" id="JAHLFW010000081">
    <property type="protein sequence ID" value="MBU3838617.1"/>
    <property type="molecule type" value="Genomic_DNA"/>
</dbReference>
<reference evidence="8" key="1">
    <citation type="journal article" date="2021" name="PeerJ">
        <title>Extensive microbial diversity within the chicken gut microbiome revealed by metagenomics and culture.</title>
        <authorList>
            <person name="Gilroy R."/>
            <person name="Ravi A."/>
            <person name="Getino M."/>
            <person name="Pursley I."/>
            <person name="Horton D.L."/>
            <person name="Alikhan N.F."/>
            <person name="Baker D."/>
            <person name="Gharbi K."/>
            <person name="Hall N."/>
            <person name="Watson M."/>
            <person name="Adriaenssens E.M."/>
            <person name="Foster-Nyarko E."/>
            <person name="Jarju S."/>
            <person name="Secka A."/>
            <person name="Antonio M."/>
            <person name="Oren A."/>
            <person name="Chaudhuri R.R."/>
            <person name="La Ragione R."/>
            <person name="Hildebrand F."/>
            <person name="Pallen M.J."/>
        </authorList>
    </citation>
    <scope>NUCLEOTIDE SEQUENCE</scope>
    <source>
        <strain evidence="8">G4-2901</strain>
    </source>
</reference>
<evidence type="ECO:0000256" key="1">
    <source>
        <dbReference type="ARBA" id="ARBA00004442"/>
    </source>
</evidence>
<dbReference type="Pfam" id="PF14322">
    <property type="entry name" value="SusD-like_3"/>
    <property type="match status" value="1"/>
</dbReference>
<dbReference type="Gene3D" id="1.25.40.390">
    <property type="match status" value="1"/>
</dbReference>
<evidence type="ECO:0000256" key="4">
    <source>
        <dbReference type="ARBA" id="ARBA00023136"/>
    </source>
</evidence>
<dbReference type="Proteomes" id="UP000783796">
    <property type="component" value="Unassembled WGS sequence"/>
</dbReference>
<evidence type="ECO:0000259" key="6">
    <source>
        <dbReference type="Pfam" id="PF07980"/>
    </source>
</evidence>
<sequence length="518" mass="58642">MKKKNIFLGLLLVSALGITSCDMEKYPYDAIEESLYMKNVSDFTSARIGIYSSYRSLTSGAYVLNSEFQCDDFQATAGFSNTYGNMYRWDFQPSDGTIEGIWSGNYSAISRCNYFLDSYQKVLNGEVVVSDADKELISAYAGEAYFTRAFCYYMLSTYFCNAYTESNAENSLGLPLQLHYNSNATDNTKYPGRSTLKATFEQIYKDIVEAEKLVDETKVVNKTQNPVNYITKNLVKALRARVSLWTKNYDDAITASTTLISSNNYPLINEADAFRSMWVQDMGSEVIWQVYLSAPDETASTNGTIFWGQYKNGGAQIMDFIPSQSLLDLYTDGEKDMRYTSFFAQYHISLPTGAEADVKVFDKYPGNPDLYEKLNVDNHYMNKPKPFRISEQYLIAAEAYAAKGDLPNASKYLNDLRRARVADYQDATFTASNINVAIQDERHKELVGEGFRFTDMKRWGLSLDRKNAYQDANAVLMPGNSNTTALSKQADDHRFVWPIPKAEYDSNPQLKGQQNPGY</sequence>